<dbReference type="InterPro" id="IPR058669">
    <property type="entry name" value="TPR_IPO7/11-like"/>
</dbReference>
<evidence type="ECO:0000313" key="7">
    <source>
        <dbReference type="Proteomes" id="UP000277580"/>
    </source>
</evidence>
<dbReference type="OrthoDB" id="361693at2759"/>
<dbReference type="Pfam" id="PF25758">
    <property type="entry name" value="TPR_IPO11"/>
    <property type="match status" value="1"/>
</dbReference>
<dbReference type="GO" id="GO:0031267">
    <property type="term" value="F:small GTPase binding"/>
    <property type="evidence" value="ECO:0007669"/>
    <property type="project" value="InterPro"/>
</dbReference>
<evidence type="ECO:0000256" key="4">
    <source>
        <dbReference type="ARBA" id="ARBA00023242"/>
    </source>
</evidence>
<accession>A0A3N4KBX2</accession>
<dbReference type="STRING" id="1392247.A0A3N4KBX2"/>
<evidence type="ECO:0000313" key="6">
    <source>
        <dbReference type="EMBL" id="RPB07983.1"/>
    </source>
</evidence>
<dbReference type="Gene3D" id="1.25.10.10">
    <property type="entry name" value="Leucine-rich Repeat Variant"/>
    <property type="match status" value="1"/>
</dbReference>
<dbReference type="SUPFAM" id="SSF48371">
    <property type="entry name" value="ARM repeat"/>
    <property type="match status" value="1"/>
</dbReference>
<evidence type="ECO:0000259" key="5">
    <source>
        <dbReference type="PROSITE" id="PS50166"/>
    </source>
</evidence>
<dbReference type="InterPro" id="IPR001494">
    <property type="entry name" value="Importin-beta_N"/>
</dbReference>
<dbReference type="InterPro" id="IPR011989">
    <property type="entry name" value="ARM-like"/>
</dbReference>
<comment type="similarity">
    <text evidence="2">Belongs to the importin beta family.</text>
</comment>
<dbReference type="PANTHER" id="PTHR10997:SF7">
    <property type="entry name" value="IMPORTIN-11"/>
    <property type="match status" value="1"/>
</dbReference>
<keyword evidence="7" id="KW-1185">Reference proteome</keyword>
<dbReference type="GO" id="GO:0005829">
    <property type="term" value="C:cytosol"/>
    <property type="evidence" value="ECO:0007669"/>
    <property type="project" value="TreeGrafter"/>
</dbReference>
<dbReference type="SMART" id="SM00913">
    <property type="entry name" value="IBN_N"/>
    <property type="match status" value="1"/>
</dbReference>
<dbReference type="PROSITE" id="PS50166">
    <property type="entry name" value="IMPORTIN_B_NT"/>
    <property type="match status" value="1"/>
</dbReference>
<name>A0A3N4KBX2_9PEZI</name>
<sequence>MSSGVPLTSENLFEVLQAATSQSQELVQNASSQLKSWELVPGYWGMLQDMFLNRSLPVVIRWMSVITLKQGVDKYWRKAATNAMHKEEKSYIRARLISAILDEPSSQLAAQNAVIVGKVARLEYPLEWPDVFTELTTVIRDSSAAPLTETTTLRLTHSLSILLHVVKELATGRLVRTKAVLQSVTPEVFRVLGGVYVKHVELWHAQLGGGQQTSVEMMTITLLCLKILRRLIIAGYEFPNRAPEVQELWQILYGQVWVLFHAESQLPVSGGEELALLRKHVVNMGKLFLDASTSHSAAFALFPGTLPLLGKYWEVVAAHGETLVERSKENLNGNEGSSGEEDRRNFREKVALHGMLLFRSCAKMIFNPVATFKYRHKAEKDENREATEIFKTQLFTPQTVTHCMEVLVTKYFVLCPSDLEGWSENPETWSEHWENATESWEFVIRPCAEKLFMDLVTNYKSILAEPLMRVFNNSISSTDVLAKDAIYTAVGLAAPVLHPSLDFDGFLHNTLVNEIQVQQQGYNILRRRIAILIGQWVSVNVSAESRTTVYKVTQHLLNRDDPYNDLVVRLTAARCLKSSVNEWEFKVDSFLPYVDDLFGKLMGLIDEVEETETRMSLLEVIGLIVERLEHHIAPYAEAIVRILPPLWEQTGEEHLFKQAILTILTKLVSAMKDRSLEYHNIVLPLIKYSVEPGSGMQVYLLEDALDLWEATIRSAPSPASPELIDLAPLLIPCVENGTMTLRKVLDILESYVLLAPREMIENLRSQMFAAFASLLGTLKPEYNSIITHVVEIIIRAAETLGGEQALSVVGHELIGSGFLLTALEGIHASYQAHQTTGPNRVHPPLDTVVMTDYLGVLSRMVLASTGWFVENMRVFGERKGMGVEQVMGWLLEEWFDHFSNIGNPKARKLNCMALTKLLETNEGWVLRRLQDLMVVWTDLVNEHLDNEGGDALIYWVQPEDENAPVTPESSRRKALTQSDPVHAVNVVEFIKHHLAKVQGENGGPGRFREDWVVNVDKYVLEGFAKLGVI</sequence>
<dbReference type="FunFam" id="1.25.10.10:FF:000362">
    <property type="entry name" value="Importin 11, putative"/>
    <property type="match status" value="1"/>
</dbReference>
<gene>
    <name evidence="6" type="ORF">P167DRAFT_539686</name>
</gene>
<dbReference type="Proteomes" id="UP000277580">
    <property type="component" value="Unassembled WGS sequence"/>
</dbReference>
<dbReference type="GO" id="GO:0006606">
    <property type="term" value="P:protein import into nucleus"/>
    <property type="evidence" value="ECO:0007669"/>
    <property type="project" value="TreeGrafter"/>
</dbReference>
<dbReference type="EMBL" id="ML119171">
    <property type="protein sequence ID" value="RPB07983.1"/>
    <property type="molecule type" value="Genomic_DNA"/>
</dbReference>
<dbReference type="FunCoup" id="A0A3N4KBX2">
    <property type="interactions" value="1048"/>
</dbReference>
<reference evidence="6 7" key="1">
    <citation type="journal article" date="2018" name="Nat. Ecol. Evol.">
        <title>Pezizomycetes genomes reveal the molecular basis of ectomycorrhizal truffle lifestyle.</title>
        <authorList>
            <person name="Murat C."/>
            <person name="Payen T."/>
            <person name="Noel B."/>
            <person name="Kuo A."/>
            <person name="Morin E."/>
            <person name="Chen J."/>
            <person name="Kohler A."/>
            <person name="Krizsan K."/>
            <person name="Balestrini R."/>
            <person name="Da Silva C."/>
            <person name="Montanini B."/>
            <person name="Hainaut M."/>
            <person name="Levati E."/>
            <person name="Barry K.W."/>
            <person name="Belfiori B."/>
            <person name="Cichocki N."/>
            <person name="Clum A."/>
            <person name="Dockter R.B."/>
            <person name="Fauchery L."/>
            <person name="Guy J."/>
            <person name="Iotti M."/>
            <person name="Le Tacon F."/>
            <person name="Lindquist E.A."/>
            <person name="Lipzen A."/>
            <person name="Malagnac F."/>
            <person name="Mello A."/>
            <person name="Molinier V."/>
            <person name="Miyauchi S."/>
            <person name="Poulain J."/>
            <person name="Riccioni C."/>
            <person name="Rubini A."/>
            <person name="Sitrit Y."/>
            <person name="Splivallo R."/>
            <person name="Traeger S."/>
            <person name="Wang M."/>
            <person name="Zifcakova L."/>
            <person name="Wipf D."/>
            <person name="Zambonelli A."/>
            <person name="Paolocci F."/>
            <person name="Nowrousian M."/>
            <person name="Ottonello S."/>
            <person name="Baldrian P."/>
            <person name="Spatafora J.W."/>
            <person name="Henrissat B."/>
            <person name="Nagy L.G."/>
            <person name="Aury J.M."/>
            <person name="Wincker P."/>
            <person name="Grigoriev I.V."/>
            <person name="Bonfante P."/>
            <person name="Martin F.M."/>
        </authorList>
    </citation>
    <scope>NUCLEOTIDE SEQUENCE [LARGE SCALE GENOMIC DNA]</scope>
    <source>
        <strain evidence="6 7">CCBAS932</strain>
    </source>
</reference>
<evidence type="ECO:0000256" key="2">
    <source>
        <dbReference type="ARBA" id="ARBA00007991"/>
    </source>
</evidence>
<comment type="subcellular location">
    <subcellularLocation>
        <location evidence="1">Nucleus</location>
    </subcellularLocation>
</comment>
<keyword evidence="4" id="KW-0539">Nucleus</keyword>
<dbReference type="Pfam" id="PF03810">
    <property type="entry name" value="IBN_N"/>
    <property type="match status" value="1"/>
</dbReference>
<keyword evidence="3" id="KW-0813">Transport</keyword>
<evidence type="ECO:0000256" key="3">
    <source>
        <dbReference type="ARBA" id="ARBA00022448"/>
    </source>
</evidence>
<proteinExistence type="inferred from homology"/>
<dbReference type="InterPro" id="IPR016024">
    <property type="entry name" value="ARM-type_fold"/>
</dbReference>
<evidence type="ECO:0000256" key="1">
    <source>
        <dbReference type="ARBA" id="ARBA00004123"/>
    </source>
</evidence>
<dbReference type="GO" id="GO:0005635">
    <property type="term" value="C:nuclear envelope"/>
    <property type="evidence" value="ECO:0007669"/>
    <property type="project" value="TreeGrafter"/>
</dbReference>
<feature type="domain" description="Importin N-terminal" evidence="5">
    <location>
        <begin position="30"/>
        <end position="102"/>
    </location>
</feature>
<organism evidence="6 7">
    <name type="scientific">Morchella conica CCBAS932</name>
    <dbReference type="NCBI Taxonomy" id="1392247"/>
    <lineage>
        <taxon>Eukaryota</taxon>
        <taxon>Fungi</taxon>
        <taxon>Dikarya</taxon>
        <taxon>Ascomycota</taxon>
        <taxon>Pezizomycotina</taxon>
        <taxon>Pezizomycetes</taxon>
        <taxon>Pezizales</taxon>
        <taxon>Morchellaceae</taxon>
        <taxon>Morchella</taxon>
    </lineage>
</organism>
<dbReference type="InParanoid" id="A0A3N4KBX2"/>
<dbReference type="AlphaFoldDB" id="A0A3N4KBX2"/>
<dbReference type="PANTHER" id="PTHR10997">
    <property type="entry name" value="IMPORTIN-7, 8, 11"/>
    <property type="match status" value="1"/>
</dbReference>
<protein>
    <submittedName>
        <fullName evidence="6">ARM repeat-containing protein</fullName>
    </submittedName>
</protein>